<dbReference type="SMART" id="SM00421">
    <property type="entry name" value="HTH_LUXR"/>
    <property type="match status" value="1"/>
</dbReference>
<keyword evidence="1" id="KW-0805">Transcription regulation</keyword>
<dbReference type="AlphaFoldDB" id="A0A6G7XEV7"/>
<dbReference type="PRINTS" id="PR00038">
    <property type="entry name" value="HTHLUXR"/>
</dbReference>
<dbReference type="SUPFAM" id="SSF46894">
    <property type="entry name" value="C-terminal effector domain of the bipartite response regulators"/>
    <property type="match status" value="1"/>
</dbReference>
<evidence type="ECO:0000256" key="1">
    <source>
        <dbReference type="ARBA" id="ARBA00023015"/>
    </source>
</evidence>
<evidence type="ECO:0000259" key="4">
    <source>
        <dbReference type="PROSITE" id="PS50043"/>
    </source>
</evidence>
<evidence type="ECO:0000313" key="5">
    <source>
        <dbReference type="EMBL" id="QIK62908.1"/>
    </source>
</evidence>
<dbReference type="Proteomes" id="UP000502677">
    <property type="component" value="Chromosome"/>
</dbReference>
<dbReference type="PROSITE" id="PS50043">
    <property type="entry name" value="HTH_LUXR_2"/>
    <property type="match status" value="1"/>
</dbReference>
<gene>
    <name evidence="5" type="ORF">G7068_06620</name>
</gene>
<evidence type="ECO:0000313" key="6">
    <source>
        <dbReference type="Proteomes" id="UP000502677"/>
    </source>
</evidence>
<dbReference type="KEGG" id="lvi:G7068_06620"/>
<organism evidence="5 6">
    <name type="scientific">Leucobacter viscericola</name>
    <dbReference type="NCBI Taxonomy" id="2714935"/>
    <lineage>
        <taxon>Bacteria</taxon>
        <taxon>Bacillati</taxon>
        <taxon>Actinomycetota</taxon>
        <taxon>Actinomycetes</taxon>
        <taxon>Micrococcales</taxon>
        <taxon>Microbacteriaceae</taxon>
        <taxon>Leucobacter</taxon>
    </lineage>
</organism>
<dbReference type="GO" id="GO:0003677">
    <property type="term" value="F:DNA binding"/>
    <property type="evidence" value="ECO:0007669"/>
    <property type="project" value="UniProtKB-KW"/>
</dbReference>
<dbReference type="InterPro" id="IPR011990">
    <property type="entry name" value="TPR-like_helical_dom_sf"/>
</dbReference>
<dbReference type="InterPro" id="IPR036388">
    <property type="entry name" value="WH-like_DNA-bd_sf"/>
</dbReference>
<keyword evidence="6" id="KW-1185">Reference proteome</keyword>
<dbReference type="InterPro" id="IPR000792">
    <property type="entry name" value="Tscrpt_reg_LuxR_C"/>
</dbReference>
<reference evidence="5 6" key="1">
    <citation type="submission" date="2020-03" db="EMBL/GenBank/DDBJ databases">
        <title>Leucobacter sp. nov., isolated from beetles.</title>
        <authorList>
            <person name="Hyun D.-W."/>
            <person name="Bae J.-W."/>
        </authorList>
    </citation>
    <scope>NUCLEOTIDE SEQUENCE [LARGE SCALE GENOMIC DNA]</scope>
    <source>
        <strain evidence="5 6">HDW9C</strain>
    </source>
</reference>
<dbReference type="PANTHER" id="PTHR44688:SF16">
    <property type="entry name" value="DNA-BINDING TRANSCRIPTIONAL ACTIVATOR DEVR_DOSR"/>
    <property type="match status" value="1"/>
</dbReference>
<evidence type="ECO:0000256" key="2">
    <source>
        <dbReference type="ARBA" id="ARBA00023125"/>
    </source>
</evidence>
<proteinExistence type="predicted"/>
<protein>
    <recommendedName>
        <fullName evidence="4">HTH luxR-type domain-containing protein</fullName>
    </recommendedName>
</protein>
<dbReference type="Gene3D" id="1.10.10.10">
    <property type="entry name" value="Winged helix-like DNA-binding domain superfamily/Winged helix DNA-binding domain"/>
    <property type="match status" value="1"/>
</dbReference>
<dbReference type="InterPro" id="IPR016032">
    <property type="entry name" value="Sig_transdc_resp-reg_C-effctor"/>
</dbReference>
<dbReference type="PROSITE" id="PS00622">
    <property type="entry name" value="HTH_LUXR_1"/>
    <property type="match status" value="1"/>
</dbReference>
<feature type="domain" description="HTH luxR-type" evidence="4">
    <location>
        <begin position="787"/>
        <end position="852"/>
    </location>
</feature>
<name>A0A6G7XEV7_9MICO</name>
<sequence length="853" mass="92958">MSDRMDSLRFGVETLLSGENLDVVGMRGSGRTLFLNDLIDRLGDEGWKAVRIRGNASLASVNFGALMTAGILPGTAGPGKSQLATAIDSLLEYAGEDEFVFVVDNWDDLDESTWGVIEVVRQRTRHPVAVSRLLGRKVRQTPSGLHSASSTNALVATVDPLRFAEMTEMAEAQLGGSVDPTTLSRLYAKSGGLAGIATKMLASGALSGRLVQRNGVWIAVRSLWSPALNGVLEAYLEPLNAGERDAVQTIALAGVCDVETLRDVVDWSILESLEASALLKVYASGTRQLVTLYPPALVEYLRSDSQRIQKIRLTDVLLSKLGTQPLAPFAVASPDGHLSSEDGAIFTRLTHEQAQTRAQVTYAEWKREPSAETARHLIRAMHVVGSTPEEFVTIFETPLQESNNYSAEADYLCLRAEWMAYETKDVDGAIALLESAPERWGSYRRISEAFSVTLQSSLRRIPEDYASILEITHDLPSDVEIALLRSQMYVLISVGRFEAAQRAYDRVDALSRLRLGNAPNALYGIALLGQGRADSALAWARQGYEDSRNALDFEAVRTHASALVYCLEADGRFDDAEEILSAIFPAGRPPRLLESASAQFVLEVTSGLIAARSGEAAQAEASLSAVQEMGLPDGPMPNESVAILRAQVLIGEGKPDEAAEVLWASGQDLLDRGMIYAGVLLQLSSIRTSPNDERLEEAAQTAKLVEGEFVAALVDYLRFVSLGNGDNVEELADRLVRAGRSGLAILALDHAIRWDHEQQGGRRSAQLVDFRVQLIQSLPANHYEVAGYNPQVSGLTTRETEVAVLIAKGLTNRQIAERLVLSVRTVETHVRHILRKTNSATRDDVQYSIQVDR</sequence>
<dbReference type="EMBL" id="CP049863">
    <property type="protein sequence ID" value="QIK62908.1"/>
    <property type="molecule type" value="Genomic_DNA"/>
</dbReference>
<dbReference type="RefSeq" id="WP_166290442.1">
    <property type="nucleotide sequence ID" value="NZ_CP049863.1"/>
</dbReference>
<dbReference type="CDD" id="cd06170">
    <property type="entry name" value="LuxR_C_like"/>
    <property type="match status" value="1"/>
</dbReference>
<dbReference type="GO" id="GO:0006355">
    <property type="term" value="P:regulation of DNA-templated transcription"/>
    <property type="evidence" value="ECO:0007669"/>
    <property type="project" value="InterPro"/>
</dbReference>
<dbReference type="Pfam" id="PF00196">
    <property type="entry name" value="GerE"/>
    <property type="match status" value="1"/>
</dbReference>
<dbReference type="PANTHER" id="PTHR44688">
    <property type="entry name" value="DNA-BINDING TRANSCRIPTIONAL ACTIVATOR DEVR_DOSR"/>
    <property type="match status" value="1"/>
</dbReference>
<keyword evidence="3" id="KW-0804">Transcription</keyword>
<keyword evidence="2" id="KW-0238">DNA-binding</keyword>
<evidence type="ECO:0000256" key="3">
    <source>
        <dbReference type="ARBA" id="ARBA00023163"/>
    </source>
</evidence>
<accession>A0A6G7XEV7</accession>
<dbReference type="Gene3D" id="1.25.40.10">
    <property type="entry name" value="Tetratricopeptide repeat domain"/>
    <property type="match status" value="1"/>
</dbReference>